<gene>
    <name evidence="2" type="ORF">ACFQ1S_16855</name>
</gene>
<evidence type="ECO:0000313" key="3">
    <source>
        <dbReference type="Proteomes" id="UP001597045"/>
    </source>
</evidence>
<sequence length="61" mass="6379">MTRSRFVLTGGTVQASPTPGGCDAQQGDLTGSTSVWSLLVRGFPPLASTAPGQSRHDHRRA</sequence>
<dbReference type="Proteomes" id="UP001597045">
    <property type="component" value="Unassembled WGS sequence"/>
</dbReference>
<protein>
    <submittedName>
        <fullName evidence="2">Uncharacterized protein</fullName>
    </submittedName>
</protein>
<feature type="region of interest" description="Disordered" evidence="1">
    <location>
        <begin position="1"/>
        <end position="28"/>
    </location>
</feature>
<keyword evidence="3" id="KW-1185">Reference proteome</keyword>
<feature type="non-terminal residue" evidence="2">
    <location>
        <position position="61"/>
    </location>
</feature>
<evidence type="ECO:0000256" key="1">
    <source>
        <dbReference type="SAM" id="MobiDB-lite"/>
    </source>
</evidence>
<reference evidence="3" key="1">
    <citation type="journal article" date="2019" name="Int. J. Syst. Evol. Microbiol.">
        <title>The Global Catalogue of Microorganisms (GCM) 10K type strain sequencing project: providing services to taxonomists for standard genome sequencing and annotation.</title>
        <authorList>
            <consortium name="The Broad Institute Genomics Platform"/>
            <consortium name="The Broad Institute Genome Sequencing Center for Infectious Disease"/>
            <person name="Wu L."/>
            <person name="Ma J."/>
        </authorList>
    </citation>
    <scope>NUCLEOTIDE SEQUENCE [LARGE SCALE GENOMIC DNA]</scope>
    <source>
        <strain evidence="3">JCM 31486</strain>
    </source>
</reference>
<dbReference type="EMBL" id="JBHTIS010000926">
    <property type="protein sequence ID" value="MFD1047099.1"/>
    <property type="molecule type" value="Genomic_DNA"/>
</dbReference>
<proteinExistence type="predicted"/>
<evidence type="ECO:0000313" key="2">
    <source>
        <dbReference type="EMBL" id="MFD1047099.1"/>
    </source>
</evidence>
<accession>A0ABW3MBW0</accession>
<organism evidence="2 3">
    <name type="scientific">Kibdelosporangium lantanae</name>
    <dbReference type="NCBI Taxonomy" id="1497396"/>
    <lineage>
        <taxon>Bacteria</taxon>
        <taxon>Bacillati</taxon>
        <taxon>Actinomycetota</taxon>
        <taxon>Actinomycetes</taxon>
        <taxon>Pseudonocardiales</taxon>
        <taxon>Pseudonocardiaceae</taxon>
        <taxon>Kibdelosporangium</taxon>
    </lineage>
</organism>
<comment type="caution">
    <text evidence="2">The sequence shown here is derived from an EMBL/GenBank/DDBJ whole genome shotgun (WGS) entry which is preliminary data.</text>
</comment>
<name>A0ABW3MBW0_9PSEU</name>